<reference evidence="3" key="1">
    <citation type="submission" date="2016-06" db="UniProtKB">
        <authorList>
            <consortium name="WormBaseParasite"/>
        </authorList>
    </citation>
    <scope>IDENTIFICATION</scope>
</reference>
<keyword evidence="2" id="KW-1185">Reference proteome</keyword>
<accession>A0A183BCA8</accession>
<name>A0A183BCA8_9TREM</name>
<sequence>MRLRIMRVGKNTLTDLVKHGCVLLLVLNVLPLSHCDTYLYTLSNQTRHARDIRHSLRSSRLDRSSIYMPDDITPDGDIRAPVLLGVRRDLTITSGPDGFFGVCQRVYRVLHHVRLSPARECQKHRSRQSVLGDISDFYHTVSAPGLN</sequence>
<organism evidence="3">
    <name type="scientific">Echinostoma caproni</name>
    <dbReference type="NCBI Taxonomy" id="27848"/>
    <lineage>
        <taxon>Eukaryota</taxon>
        <taxon>Metazoa</taxon>
        <taxon>Spiralia</taxon>
        <taxon>Lophotrochozoa</taxon>
        <taxon>Platyhelminthes</taxon>
        <taxon>Trematoda</taxon>
        <taxon>Digenea</taxon>
        <taxon>Plagiorchiida</taxon>
        <taxon>Echinostomata</taxon>
        <taxon>Echinostomatoidea</taxon>
        <taxon>Echinostomatidae</taxon>
        <taxon>Echinostoma</taxon>
    </lineage>
</organism>
<dbReference type="AlphaFoldDB" id="A0A183BCA8"/>
<dbReference type="Proteomes" id="UP000272942">
    <property type="component" value="Unassembled WGS sequence"/>
</dbReference>
<protein>
    <submittedName>
        <fullName evidence="3">Secreted protein</fullName>
    </submittedName>
</protein>
<gene>
    <name evidence="1" type="ORF">ECPE_LOCUS16843</name>
</gene>
<dbReference type="WBParaSite" id="ECPE_0001688601-mRNA-1">
    <property type="protein sequence ID" value="ECPE_0001688601-mRNA-1"/>
    <property type="gene ID" value="ECPE_0001688601"/>
</dbReference>
<reference evidence="1 2" key="2">
    <citation type="submission" date="2018-11" db="EMBL/GenBank/DDBJ databases">
        <authorList>
            <consortium name="Pathogen Informatics"/>
        </authorList>
    </citation>
    <scope>NUCLEOTIDE SEQUENCE [LARGE SCALE GENOMIC DNA]</scope>
    <source>
        <strain evidence="1 2">Egypt</strain>
    </source>
</reference>
<evidence type="ECO:0000313" key="3">
    <source>
        <dbReference type="WBParaSite" id="ECPE_0001688601-mRNA-1"/>
    </source>
</evidence>
<proteinExistence type="predicted"/>
<dbReference type="OrthoDB" id="6250448at2759"/>
<evidence type="ECO:0000313" key="2">
    <source>
        <dbReference type="Proteomes" id="UP000272942"/>
    </source>
</evidence>
<dbReference type="EMBL" id="UZAN01066176">
    <property type="protein sequence ID" value="VDP94116.1"/>
    <property type="molecule type" value="Genomic_DNA"/>
</dbReference>
<evidence type="ECO:0000313" key="1">
    <source>
        <dbReference type="EMBL" id="VDP94116.1"/>
    </source>
</evidence>